<protein>
    <submittedName>
        <fullName evidence="2">ParB-like nuclease family protein</fullName>
    </submittedName>
</protein>
<feature type="region of interest" description="Disordered" evidence="1">
    <location>
        <begin position="1"/>
        <end position="24"/>
    </location>
</feature>
<reference evidence="2 3" key="1">
    <citation type="submission" date="2018-06" db="EMBL/GenBank/DDBJ databases">
        <title>Genomic Encyclopedia of Type Strains, Phase IV (KMG-IV): sequencing the most valuable type-strain genomes for metagenomic binning, comparative biology and taxonomic classification.</title>
        <authorList>
            <person name="Goeker M."/>
        </authorList>
    </citation>
    <scope>NUCLEOTIDE SEQUENCE [LARGE SCALE GENOMIC DNA]</scope>
    <source>
        <strain evidence="2 3">DSM 24875</strain>
    </source>
</reference>
<dbReference type="Proteomes" id="UP000253529">
    <property type="component" value="Unassembled WGS sequence"/>
</dbReference>
<dbReference type="EMBL" id="QNRK01000058">
    <property type="protein sequence ID" value="RBP01171.1"/>
    <property type="molecule type" value="Genomic_DNA"/>
</dbReference>
<organism evidence="2 3">
    <name type="scientific">Roseiarcus fermentans</name>
    <dbReference type="NCBI Taxonomy" id="1473586"/>
    <lineage>
        <taxon>Bacteria</taxon>
        <taxon>Pseudomonadati</taxon>
        <taxon>Pseudomonadota</taxon>
        <taxon>Alphaproteobacteria</taxon>
        <taxon>Hyphomicrobiales</taxon>
        <taxon>Roseiarcaceae</taxon>
        <taxon>Roseiarcus</taxon>
    </lineage>
</organism>
<keyword evidence="3" id="KW-1185">Reference proteome</keyword>
<sequence length="60" mass="6521">MELRRVDPRILKQNPHNPRNIQPGEMSDATLAASISAVGILQPPAVTEKNSELTIAYGPN</sequence>
<evidence type="ECO:0000313" key="2">
    <source>
        <dbReference type="EMBL" id="RBP01171.1"/>
    </source>
</evidence>
<dbReference type="InterPro" id="IPR036086">
    <property type="entry name" value="ParB/Sulfiredoxin_sf"/>
</dbReference>
<evidence type="ECO:0000256" key="1">
    <source>
        <dbReference type="SAM" id="MobiDB-lite"/>
    </source>
</evidence>
<feature type="compositionally biased region" description="Basic and acidic residues" evidence="1">
    <location>
        <begin position="1"/>
        <end position="10"/>
    </location>
</feature>
<proteinExistence type="predicted"/>
<dbReference type="AlphaFoldDB" id="A0A366EFH0"/>
<name>A0A366EFH0_9HYPH</name>
<evidence type="ECO:0000313" key="3">
    <source>
        <dbReference type="Proteomes" id="UP000253529"/>
    </source>
</evidence>
<gene>
    <name evidence="2" type="ORF">DFR50_1581</name>
</gene>
<accession>A0A366EFH0</accession>
<dbReference type="SUPFAM" id="SSF110849">
    <property type="entry name" value="ParB/Sulfiredoxin"/>
    <property type="match status" value="1"/>
</dbReference>
<dbReference type="OrthoDB" id="9813122at2"/>
<dbReference type="RefSeq" id="WP_113893795.1">
    <property type="nucleotide sequence ID" value="NZ_QNRK01000058.1"/>
</dbReference>
<comment type="caution">
    <text evidence="2">The sequence shown here is derived from an EMBL/GenBank/DDBJ whole genome shotgun (WGS) entry which is preliminary data.</text>
</comment>